<feature type="transmembrane region" description="Helical" evidence="1">
    <location>
        <begin position="614"/>
        <end position="632"/>
    </location>
</feature>
<sequence>MAPDPSTSIARDGLRLLAVALCMVLLLHGTLLFNQSFVRTYDALIHIFFGAHYAANWFDPWEPRWYTGFWLVSYPPLAHYLIALASKFVGLKLGFAVVQLGALLLLTVGVYRFSSLIVPARAAGYACVALALSSSITETVHVFGQLPTTLSLAFLLNAIPFGWVWVRDSNKRALIIAVLWMAATTAAHHVTTLFGSVFFTAPALLVVVLATVRWRELPPGRGRLAALPIILPRAGRAVLFAVLTIMMLVIVVLPYWLWSRADPIEQVPIPHASRDNFLQNQAAGLVFWLIPWASTVLFLPFAWAQMRSWRWPIVASLSLLFVLGTGGTTPVPRALLRGAFDILTLDRFTFWATILILPFVGLAVESVRVGVLGAWLRAVLTRHGLNVSLALLLVFSTVGAISVSTLTRYRKFQPEPIDIAPIVNFLEKDLHWRYRYLTLGFGDQMAWLSANTRASTPDGNYHSARRLPELTATPIERLEGAKFSGTAGLESLRRFLTVPEKYNLKYVFSNDAFYDPLLYFSGWHRLGTLENGIALWEREDIPPLPERLPRPELPPYQVAMWGVLPVAAPVLALLSLLLLWKRPVRLPESDVNLTVLPPPAGWTLPPGRVKTIRLAGGAFLVVLAVGVGMSTWRTLHAAQTPDRVVMSYWDNIDFRRFAAAYTLIDPLEKLSEERWLLDLSVQGGLRTGYAKLSDIEIDRVRYQGKSGVVGARATVQVRLRWFTALGEFTDVLRHDLRRTPRGWRIQARPLLQARPPGRFMVQPQVAYAIPARRLQGVGVKAGSVLDRPRLSLGPVRLVSYLRPSPDGGAERELAMVGTLTNVDARPADTTITGLLRDAGGREIARNNAETAVIHKLLPGETTPFVIRFDAVESVVTERLVASAAVDAKGVVSSRDLSRTLGVWTEPGLRMVASTVVNLGTSESTIGHLLLGLYQGQDLAWVNHTFLPRSLAPGDQQRMPLRADLPPGYRVLMAVKRSVEGLQVQTRALQPTETFALAGDRRYAVWVHDFKRGEE</sequence>
<keyword evidence="1" id="KW-0472">Membrane</keyword>
<keyword evidence="3" id="KW-1185">Reference proteome</keyword>
<dbReference type="RefSeq" id="WP_189011443.1">
    <property type="nucleotide sequence ID" value="NZ_BMPP01000021.1"/>
</dbReference>
<feature type="transmembrane region" description="Helical" evidence="1">
    <location>
        <begin position="197"/>
        <end position="216"/>
    </location>
</feature>
<evidence type="ECO:0000256" key="1">
    <source>
        <dbReference type="SAM" id="Phobius"/>
    </source>
</evidence>
<feature type="transmembrane region" description="Helical" evidence="1">
    <location>
        <begin position="558"/>
        <end position="580"/>
    </location>
</feature>
<keyword evidence="1" id="KW-0812">Transmembrane</keyword>
<dbReference type="Proteomes" id="UP000647587">
    <property type="component" value="Unassembled WGS sequence"/>
</dbReference>
<feature type="transmembrane region" description="Helical" evidence="1">
    <location>
        <begin position="311"/>
        <end position="328"/>
    </location>
</feature>
<evidence type="ECO:0000313" key="3">
    <source>
        <dbReference type="Proteomes" id="UP000647587"/>
    </source>
</evidence>
<comment type="caution">
    <text evidence="2">The sequence shown here is derived from an EMBL/GenBank/DDBJ whole genome shotgun (WGS) entry which is preliminary data.</text>
</comment>
<accession>A0ABQ2F0Y2</accession>
<feature type="transmembrane region" description="Helical" evidence="1">
    <location>
        <begin position="78"/>
        <end position="111"/>
    </location>
</feature>
<feature type="transmembrane region" description="Helical" evidence="1">
    <location>
        <begin position="13"/>
        <end position="33"/>
    </location>
</feature>
<keyword evidence="1" id="KW-1133">Transmembrane helix</keyword>
<feature type="transmembrane region" description="Helical" evidence="1">
    <location>
        <begin position="149"/>
        <end position="166"/>
    </location>
</feature>
<reference evidence="3" key="1">
    <citation type="journal article" date="2019" name="Int. J. Syst. Evol. Microbiol.">
        <title>The Global Catalogue of Microorganisms (GCM) 10K type strain sequencing project: providing services to taxonomists for standard genome sequencing and annotation.</title>
        <authorList>
            <consortium name="The Broad Institute Genomics Platform"/>
            <consortium name="The Broad Institute Genome Sequencing Center for Infectious Disease"/>
            <person name="Wu L."/>
            <person name="Ma J."/>
        </authorList>
    </citation>
    <scope>NUCLEOTIDE SEQUENCE [LARGE SCALE GENOMIC DNA]</scope>
    <source>
        <strain evidence="3">JCM 30331</strain>
    </source>
</reference>
<protein>
    <submittedName>
        <fullName evidence="2">Membrane protein</fullName>
    </submittedName>
</protein>
<feature type="transmembrane region" description="Helical" evidence="1">
    <location>
        <begin position="348"/>
        <end position="375"/>
    </location>
</feature>
<feature type="transmembrane region" description="Helical" evidence="1">
    <location>
        <begin position="387"/>
        <end position="406"/>
    </location>
</feature>
<feature type="transmembrane region" description="Helical" evidence="1">
    <location>
        <begin position="173"/>
        <end position="191"/>
    </location>
</feature>
<name>A0ABQ2F0Y2_9DEIO</name>
<feature type="transmembrane region" description="Helical" evidence="1">
    <location>
        <begin position="285"/>
        <end position="304"/>
    </location>
</feature>
<proteinExistence type="predicted"/>
<dbReference type="EMBL" id="BMPP01000021">
    <property type="protein sequence ID" value="GGK39768.1"/>
    <property type="molecule type" value="Genomic_DNA"/>
</dbReference>
<feature type="transmembrane region" description="Helical" evidence="1">
    <location>
        <begin position="237"/>
        <end position="258"/>
    </location>
</feature>
<evidence type="ECO:0000313" key="2">
    <source>
        <dbReference type="EMBL" id="GGK39768.1"/>
    </source>
</evidence>
<organism evidence="2 3">
    <name type="scientific">Deinococcus malanensis</name>
    <dbReference type="NCBI Taxonomy" id="1706855"/>
    <lineage>
        <taxon>Bacteria</taxon>
        <taxon>Thermotogati</taxon>
        <taxon>Deinococcota</taxon>
        <taxon>Deinococci</taxon>
        <taxon>Deinococcales</taxon>
        <taxon>Deinococcaceae</taxon>
        <taxon>Deinococcus</taxon>
    </lineage>
</organism>
<gene>
    <name evidence="2" type="ORF">GCM10008955_37000</name>
</gene>